<dbReference type="InterPro" id="IPR008599">
    <property type="entry name" value="Diacid_rec"/>
</dbReference>
<evidence type="ECO:0000256" key="1">
    <source>
        <dbReference type="ARBA" id="ARBA00006754"/>
    </source>
</evidence>
<comment type="similarity">
    <text evidence="1">Belongs to the CdaR family.</text>
</comment>
<dbReference type="eggNOG" id="COG3835">
    <property type="taxonomic scope" value="Bacteria"/>
</dbReference>
<dbReference type="PANTHER" id="PTHR33744">
    <property type="entry name" value="CARBOHYDRATE DIACID REGULATOR"/>
    <property type="match status" value="1"/>
</dbReference>
<dbReference type="RefSeq" id="WP_048349243.1">
    <property type="nucleotide sequence ID" value="NZ_GG770225.1"/>
</dbReference>
<dbReference type="PANTHER" id="PTHR33744:SF15">
    <property type="entry name" value="CARBOHYDRATE DIACID REGULATOR"/>
    <property type="match status" value="1"/>
</dbReference>
<comment type="caution">
    <text evidence="5">The sequence shown here is derived from an EMBL/GenBank/DDBJ whole genome shotgun (WGS) entry which is preliminary data.</text>
</comment>
<accession>W5II93</accession>
<dbReference type="InterPro" id="IPR042070">
    <property type="entry name" value="PucR_C-HTH_sf"/>
</dbReference>
<evidence type="ECO:0000259" key="3">
    <source>
        <dbReference type="Pfam" id="PF13556"/>
    </source>
</evidence>
<proteinExistence type="inferred from homology"/>
<dbReference type="HOGENOM" id="CLU_043769_1_1_11"/>
<sequence>MEIDARIAQTIVENIKDAVSHNINFFNTNGICIASTDPSRVGSKHEAALLAAKENRAIAVDDNHQYRGARNGINVPVIFNQEVVAVIGITGKRQEVEPFGTVLKKMTEILVMENYERLARYDRRLLMASLTTAIVQSPPDKALITYLAGNLNVDVQQDYICILGLCSTTGSRSLQDQAFQAIDLCLSQDFPHLHKQYFFTLAAQEFDLFLQYREEDTSSGAEELASALANRLKQALLPGDSRPVIGISQPFCGLDNFPIAYRQAEDAARWAQFKGQGNRLWYDQLDLGLVASHLSRREADRLISRVLGNLMPDRIKAAQRLFSEYTKNNGSIIHTADSLFLHKNTVQNQLNRLARLTGYNPRNLNDYAVLYLAFTLLQFRDSQGIETDISGPSSI</sequence>
<evidence type="ECO:0000313" key="5">
    <source>
        <dbReference type="EMBL" id="EFG26594.2"/>
    </source>
</evidence>
<feature type="domain" description="PucR C-terminal helix-turn-helix" evidence="3">
    <location>
        <begin position="324"/>
        <end position="375"/>
    </location>
</feature>
<feature type="domain" description="Putative sugar diacid recognition" evidence="2">
    <location>
        <begin position="3"/>
        <end position="122"/>
    </location>
</feature>
<dbReference type="Gene3D" id="1.10.10.2840">
    <property type="entry name" value="PucR C-terminal helix-turn-helix domain"/>
    <property type="match status" value="1"/>
</dbReference>
<dbReference type="InterPro" id="IPR051448">
    <property type="entry name" value="CdaR-like_regulators"/>
</dbReference>
<dbReference type="Pfam" id="PF17853">
    <property type="entry name" value="GGDEF_2"/>
    <property type="match status" value="1"/>
</dbReference>
<dbReference type="EMBL" id="ADCX01000002">
    <property type="protein sequence ID" value="EFG26594.2"/>
    <property type="molecule type" value="Genomic_DNA"/>
</dbReference>
<organism evidence="5 6">
    <name type="scientific">Scardovia inopinata F0304</name>
    <dbReference type="NCBI Taxonomy" id="641146"/>
    <lineage>
        <taxon>Bacteria</taxon>
        <taxon>Bacillati</taxon>
        <taxon>Actinomycetota</taxon>
        <taxon>Actinomycetes</taxon>
        <taxon>Bifidobacteriales</taxon>
        <taxon>Bifidobacteriaceae</taxon>
        <taxon>Scardovia</taxon>
    </lineage>
</organism>
<evidence type="ECO:0000259" key="2">
    <source>
        <dbReference type="Pfam" id="PF05651"/>
    </source>
</evidence>
<dbReference type="InterPro" id="IPR041522">
    <property type="entry name" value="CdaR_GGDEF"/>
</dbReference>
<evidence type="ECO:0000259" key="4">
    <source>
        <dbReference type="Pfam" id="PF17853"/>
    </source>
</evidence>
<dbReference type="Proteomes" id="UP000005777">
    <property type="component" value="Unassembled WGS sequence"/>
</dbReference>
<protein>
    <recommendedName>
        <fullName evidence="7">Sugar diacid recognition domain-containing protein</fullName>
    </recommendedName>
</protein>
<dbReference type="AlphaFoldDB" id="W5II93"/>
<reference evidence="5 6" key="1">
    <citation type="submission" date="2012-01" db="EMBL/GenBank/DDBJ databases">
        <title>The Genome Sequence of Scardovia inopinata F0304.</title>
        <authorList>
            <consortium name="The Broad Institute Genome Sequencing Platform"/>
            <person name="Earl A."/>
            <person name="Ward D."/>
            <person name="Feldgarden M."/>
            <person name="Gevers D."/>
            <person name="Izard J."/>
            <person name="Baranova O.V."/>
            <person name="Blanton J.M."/>
            <person name="Tanner A.C."/>
            <person name="Dewhirst F.E."/>
            <person name="Young S.K."/>
            <person name="Zeng Q."/>
            <person name="Gargeya S."/>
            <person name="Fitzgerald M."/>
            <person name="Haas B."/>
            <person name="Abouelleil A."/>
            <person name="Alvarado L."/>
            <person name="Arachchi H.M."/>
            <person name="Berlin A."/>
            <person name="Chapman S.B."/>
            <person name="Gearin G."/>
            <person name="Goldberg J."/>
            <person name="Griggs A."/>
            <person name="Gujja S."/>
            <person name="Hansen M."/>
            <person name="Heiman D."/>
            <person name="Howarth C."/>
            <person name="Larimer J."/>
            <person name="Lui A."/>
            <person name="MacDonald P.J."/>
            <person name="McCowen C."/>
            <person name="Montmayeur A."/>
            <person name="Murphy C."/>
            <person name="Neiman D."/>
            <person name="Pearson M."/>
            <person name="Priest M."/>
            <person name="Roberts A."/>
            <person name="Saif S."/>
            <person name="Shea T."/>
            <person name="Sisk P."/>
            <person name="Stolte C."/>
            <person name="Sykes S."/>
            <person name="Wortman J."/>
            <person name="Nusbaum C."/>
            <person name="Birren B."/>
        </authorList>
    </citation>
    <scope>NUCLEOTIDE SEQUENCE [LARGE SCALE GENOMIC DNA]</scope>
    <source>
        <strain evidence="5 6">F0304</strain>
    </source>
</reference>
<name>W5II93_SCAIO</name>
<keyword evidence="6" id="KW-1185">Reference proteome</keyword>
<evidence type="ECO:0000313" key="6">
    <source>
        <dbReference type="Proteomes" id="UP000005777"/>
    </source>
</evidence>
<dbReference type="Pfam" id="PF13556">
    <property type="entry name" value="HTH_30"/>
    <property type="match status" value="1"/>
</dbReference>
<dbReference type="Pfam" id="PF05651">
    <property type="entry name" value="Diacid_rec"/>
    <property type="match status" value="1"/>
</dbReference>
<gene>
    <name evidence="5" type="ORF">HMPREF9020_00216</name>
</gene>
<dbReference type="InterPro" id="IPR025736">
    <property type="entry name" value="PucR_C-HTH_dom"/>
</dbReference>
<feature type="domain" description="CdaR GGDEF-like" evidence="4">
    <location>
        <begin position="144"/>
        <end position="269"/>
    </location>
</feature>
<evidence type="ECO:0008006" key="7">
    <source>
        <dbReference type="Google" id="ProtNLM"/>
    </source>
</evidence>